<dbReference type="Pfam" id="PF10014">
    <property type="entry name" value="2OG-Fe_Oxy_2"/>
    <property type="match status" value="1"/>
</dbReference>
<dbReference type="Gene3D" id="2.60.120.620">
    <property type="entry name" value="q2cbj1_9rhob like domain"/>
    <property type="match status" value="1"/>
</dbReference>
<organism evidence="1 2">
    <name type="scientific">Kroppenstedtia pulmonis</name>
    <dbReference type="NCBI Taxonomy" id="1380685"/>
    <lineage>
        <taxon>Bacteria</taxon>
        <taxon>Bacillati</taxon>
        <taxon>Bacillota</taxon>
        <taxon>Bacilli</taxon>
        <taxon>Bacillales</taxon>
        <taxon>Thermoactinomycetaceae</taxon>
        <taxon>Kroppenstedtia</taxon>
    </lineage>
</organism>
<dbReference type="KEGG" id="kpul:GXN76_04610"/>
<dbReference type="EMBL" id="CP048104">
    <property type="protein sequence ID" value="QKG83827.1"/>
    <property type="molecule type" value="Genomic_DNA"/>
</dbReference>
<keyword evidence="1" id="KW-0223">Dioxygenase</keyword>
<dbReference type="AlphaFoldDB" id="A0A7D3XPC4"/>
<dbReference type="RefSeq" id="WP_173220932.1">
    <property type="nucleotide sequence ID" value="NZ_CP048104.1"/>
</dbReference>
<reference evidence="1 2" key="1">
    <citation type="submission" date="2020-01" db="EMBL/GenBank/DDBJ databases">
        <authorList>
            <person name="Gulvik C.A."/>
            <person name="Batra D.G."/>
        </authorList>
    </citation>
    <scope>NUCLEOTIDE SEQUENCE [LARGE SCALE GENOMIC DNA]</scope>
    <source>
        <strain evidence="1 2">W9323</strain>
    </source>
</reference>
<sequence length="262" mass="30672">MKTVSSKPELTSFRERGYTRFNLSAEWNIPESKEPFIQLKQEFADMPMDHYNTKAHRYRRYSRGIILPWTNEFHWLPNYRRSDREWVCEYYQGSFNAEYKKEYRAFPPLSEKTKNNPLLTKIVKYDFEQTFWNQRTLTLPIHVGVHFVKMLVSDPLHESVASPDHIHQDGEPFTFCHLVERTNVSGGINLIATPESAGKKREEIQPDQIHEEFELKQPLESYGVCDRMVSHYVSGVRLGSNGNVAERSVILIDFLPTVLSIT</sequence>
<dbReference type="InterPro" id="IPR018724">
    <property type="entry name" value="2OG-Fe_dioxygenase"/>
</dbReference>
<evidence type="ECO:0000313" key="2">
    <source>
        <dbReference type="Proteomes" id="UP000503088"/>
    </source>
</evidence>
<gene>
    <name evidence="1" type="ORF">GXN76_04610</name>
</gene>
<name>A0A7D3XPC4_9BACL</name>
<proteinExistence type="predicted"/>
<protein>
    <submittedName>
        <fullName evidence="1">2OG-Fe dioxygenase family protein</fullName>
    </submittedName>
</protein>
<dbReference type="Proteomes" id="UP000503088">
    <property type="component" value="Chromosome"/>
</dbReference>
<accession>A0A7D3XPC4</accession>
<evidence type="ECO:0000313" key="1">
    <source>
        <dbReference type="EMBL" id="QKG83827.1"/>
    </source>
</evidence>
<dbReference type="GO" id="GO:0051213">
    <property type="term" value="F:dioxygenase activity"/>
    <property type="evidence" value="ECO:0007669"/>
    <property type="project" value="UniProtKB-KW"/>
</dbReference>
<keyword evidence="2" id="KW-1185">Reference proteome</keyword>
<keyword evidence="1" id="KW-0560">Oxidoreductase</keyword>